<keyword evidence="3" id="KW-1185">Reference proteome</keyword>
<evidence type="ECO:0000256" key="1">
    <source>
        <dbReference type="SAM" id="MobiDB-lite"/>
    </source>
</evidence>
<reference evidence="2" key="1">
    <citation type="submission" date="2021-05" db="EMBL/GenBank/DDBJ databases">
        <authorList>
            <person name="Arsene-Ploetze F."/>
        </authorList>
    </citation>
    <scope>NUCLEOTIDE SEQUENCE</scope>
    <source>
        <strain evidence="2">DSM 42138</strain>
    </source>
</reference>
<protein>
    <submittedName>
        <fullName evidence="2">Uncharacterized protein</fullName>
    </submittedName>
</protein>
<proteinExistence type="predicted"/>
<name>A0A9W4DG88_9ACTN</name>
<accession>A0A9W4DG88</accession>
<sequence>MPLRYVQGSVAGTVRLRRYAAGLRRDRDAEPPVHGGDPGRRHRPADRGGHQAVALRTPPLPAHRRPGRRRGDGAVAEGAPACVRAGAAVGGRSRAPAVTDRSREPAVDRRRGRTQNVSRPRPGDVLVLRPAPRLPALRRGTRRRTRAGPEGARRVLRRLPARGPPGTRRLARPGLTHGPCDVHRPPGPRTGPGGRRAMTHTRLTAAGFRTPPGYLVRYAL</sequence>
<gene>
    <name evidence="2" type="ORF">SCOCK_10247</name>
</gene>
<feature type="compositionally biased region" description="Low complexity" evidence="1">
    <location>
        <begin position="76"/>
        <end position="98"/>
    </location>
</feature>
<feature type="compositionally biased region" description="Basic and acidic residues" evidence="1">
    <location>
        <begin position="100"/>
        <end position="109"/>
    </location>
</feature>
<evidence type="ECO:0000313" key="3">
    <source>
        <dbReference type="Proteomes" id="UP001152519"/>
    </source>
</evidence>
<dbReference type="EMBL" id="CAJSLV010000001">
    <property type="protein sequence ID" value="CAG6390779.1"/>
    <property type="molecule type" value="Genomic_DNA"/>
</dbReference>
<organism evidence="2 3">
    <name type="scientific">Actinacidiphila cocklensis</name>
    <dbReference type="NCBI Taxonomy" id="887465"/>
    <lineage>
        <taxon>Bacteria</taxon>
        <taxon>Bacillati</taxon>
        <taxon>Actinomycetota</taxon>
        <taxon>Actinomycetes</taxon>
        <taxon>Kitasatosporales</taxon>
        <taxon>Streptomycetaceae</taxon>
        <taxon>Actinacidiphila</taxon>
    </lineage>
</organism>
<comment type="caution">
    <text evidence="2">The sequence shown here is derived from an EMBL/GenBank/DDBJ whole genome shotgun (WGS) entry which is preliminary data.</text>
</comment>
<feature type="region of interest" description="Disordered" evidence="1">
    <location>
        <begin position="160"/>
        <end position="195"/>
    </location>
</feature>
<dbReference type="Proteomes" id="UP001152519">
    <property type="component" value="Unassembled WGS sequence"/>
</dbReference>
<evidence type="ECO:0000313" key="2">
    <source>
        <dbReference type="EMBL" id="CAG6390779.1"/>
    </source>
</evidence>
<feature type="region of interest" description="Disordered" evidence="1">
    <location>
        <begin position="22"/>
        <end position="127"/>
    </location>
</feature>
<dbReference type="AlphaFoldDB" id="A0A9W4DG88"/>